<dbReference type="AlphaFoldDB" id="K9E903"/>
<organism evidence="2 3">
    <name type="scientific">Alloiococcus otitis ATCC 51267</name>
    <dbReference type="NCBI Taxonomy" id="883081"/>
    <lineage>
        <taxon>Bacteria</taxon>
        <taxon>Bacillati</taxon>
        <taxon>Bacillota</taxon>
        <taxon>Bacilli</taxon>
        <taxon>Lactobacillales</taxon>
        <taxon>Carnobacteriaceae</taxon>
        <taxon>Alloiococcus</taxon>
    </lineage>
</organism>
<evidence type="ECO:0000313" key="3">
    <source>
        <dbReference type="Proteomes" id="UP000009875"/>
    </source>
</evidence>
<reference evidence="2 3" key="1">
    <citation type="submission" date="2012-09" db="EMBL/GenBank/DDBJ databases">
        <title>The Genome Sequence of Alloiococcus otitis ATCC 51267.</title>
        <authorList>
            <consortium name="The Broad Institute Genome Sequencing Platform"/>
            <person name="Earl A."/>
            <person name="Ward D."/>
            <person name="Feldgarden M."/>
            <person name="Gevers D."/>
            <person name="Huys G."/>
            <person name="Walker B."/>
            <person name="Young S.K."/>
            <person name="Zeng Q."/>
            <person name="Gargeya S."/>
            <person name="Fitzgerald M."/>
            <person name="Haas B."/>
            <person name="Abouelleil A."/>
            <person name="Alvarado L."/>
            <person name="Arachchi H.M."/>
            <person name="Berlin A.M."/>
            <person name="Chapman S.B."/>
            <person name="Goldberg J."/>
            <person name="Griggs A."/>
            <person name="Gujja S."/>
            <person name="Hansen M."/>
            <person name="Howarth C."/>
            <person name="Imamovic A."/>
            <person name="Larimer J."/>
            <person name="McCowen C."/>
            <person name="Montmayeur A."/>
            <person name="Murphy C."/>
            <person name="Neiman D."/>
            <person name="Pearson M."/>
            <person name="Priest M."/>
            <person name="Roberts A."/>
            <person name="Saif S."/>
            <person name="Shea T."/>
            <person name="Sisk P."/>
            <person name="Sykes S."/>
            <person name="Wortman J."/>
            <person name="Nusbaum C."/>
            <person name="Birren B."/>
        </authorList>
    </citation>
    <scope>NUCLEOTIDE SEQUENCE [LARGE SCALE GENOMIC DNA]</scope>
    <source>
        <strain evidence="2 3">ATCC 51267</strain>
    </source>
</reference>
<feature type="transmembrane region" description="Helical" evidence="1">
    <location>
        <begin position="311"/>
        <end position="331"/>
    </location>
</feature>
<protein>
    <recommendedName>
        <fullName evidence="4">ABC3 transporter permease protein domain-containing protein</fullName>
    </recommendedName>
</protein>
<sequence length="393" mass="44851">MKRWLPLLGFLIVLFMANLLLFTGVRSLISTYQGFRENAFLLQDGIFISNIDPEKNAQVDYDQIDLDQTQKVYDYLEDHTHYGIEMFGYTTDLANQDEMDVLVNYVNQLGFQLRPLPIAEGESLNFEDGNPKGVLVGAGLAQDYPIGCHFDFDNPVTGQREEVFTVGILETNAYRSNLYALNSKNYFNYTVFYPLTPNFIQSSTKDLQVNALNDLILTQSSRKEADQVKDLIKATTGLSYNFFSQARNTAYFQDYYSQSIAFILGLTLLVMILAIFLAIWINSVSIRLAIRDMTLHMLVGLTYHRLRLILYQFYGILLAIVMLVLTLFTSYNRYTTIFRKDAIFASLGFLRLVDIDWAALGIVLLVNLLCLPVIVEVMMAKIKRKSISLGVFE</sequence>
<dbReference type="STRING" id="883081.HMPREF9698_01334"/>
<keyword evidence="1" id="KW-1133">Transmembrane helix</keyword>
<comment type="caution">
    <text evidence="2">The sequence shown here is derived from an EMBL/GenBank/DDBJ whole genome shotgun (WGS) entry which is preliminary data.</text>
</comment>
<feature type="transmembrane region" description="Helical" evidence="1">
    <location>
        <begin position="357"/>
        <end position="379"/>
    </location>
</feature>
<keyword evidence="1" id="KW-0812">Transmembrane</keyword>
<keyword evidence="3" id="KW-1185">Reference proteome</keyword>
<evidence type="ECO:0000313" key="2">
    <source>
        <dbReference type="EMBL" id="EKU93173.1"/>
    </source>
</evidence>
<evidence type="ECO:0008006" key="4">
    <source>
        <dbReference type="Google" id="ProtNLM"/>
    </source>
</evidence>
<dbReference type="eggNOG" id="ENOG502Z9AZ">
    <property type="taxonomic scope" value="Bacteria"/>
</dbReference>
<dbReference type="EMBL" id="AGXA01000022">
    <property type="protein sequence ID" value="EKU93173.1"/>
    <property type="molecule type" value="Genomic_DNA"/>
</dbReference>
<proteinExistence type="predicted"/>
<gene>
    <name evidence="2" type="ORF">HMPREF9698_01334</name>
</gene>
<feature type="transmembrane region" description="Helical" evidence="1">
    <location>
        <begin position="260"/>
        <end position="290"/>
    </location>
</feature>
<evidence type="ECO:0000256" key="1">
    <source>
        <dbReference type="SAM" id="Phobius"/>
    </source>
</evidence>
<name>K9E903_9LACT</name>
<accession>K9E903</accession>
<dbReference type="HOGENOM" id="CLU_679322_0_0_9"/>
<dbReference type="Proteomes" id="UP000009875">
    <property type="component" value="Unassembled WGS sequence"/>
</dbReference>
<keyword evidence="1" id="KW-0472">Membrane</keyword>